<gene>
    <name evidence="3" type="primary">Contig4043.g4327</name>
    <name evidence="3" type="ORF">STYLEM_16112</name>
</gene>
<dbReference type="PANTHER" id="PTHR13134:SF3">
    <property type="entry name" value="TRAFFICKING PROTEIN PARTICLE COMPLEX SUBUNIT 13"/>
    <property type="match status" value="1"/>
</dbReference>
<sequence length="349" mass="40420">MDIQFDQLISTSIKRLTRPKFKHEFTTFYDQKQFQAIPLIGQQLDEQLHEANQEMMNSNDITCDGIDIDSAINYNPSFGKICTGEQFRVLFTLMNTNTQYSIENIKMKVVVQRQSLNQQAPQGTQSMTQKPKEEVLMHEVIKSIPAKSQIGFIFMFKVDFQDNYFILMKVVDVNNHVVSGLDDNDIVSIFNESIAFNPGEIRQYLFIIQHKDTAHKINKFEMYQLGQLELRWVNYFGDAGLLKIGPFKYNAEQKTKFEIDLDVISDDQILKLEEPKTIMFRLYNLSANVMKIQLSVKEKEVGDLLIYFGLDLFPKSCGVHPVCGLLIKDQASGREWIFKNVGEFLVEYE</sequence>
<dbReference type="AlphaFoldDB" id="A0A078AX41"/>
<dbReference type="GO" id="GO:1990072">
    <property type="term" value="C:TRAPPIII protein complex"/>
    <property type="evidence" value="ECO:0007669"/>
    <property type="project" value="TreeGrafter"/>
</dbReference>
<evidence type="ECO:0000259" key="1">
    <source>
        <dbReference type="Pfam" id="PF06159"/>
    </source>
</evidence>
<dbReference type="InParanoid" id="A0A078AX41"/>
<dbReference type="InterPro" id="IPR010378">
    <property type="entry name" value="TRAPPC13"/>
</dbReference>
<keyword evidence="4" id="KW-1185">Reference proteome</keyword>
<reference evidence="3 4" key="1">
    <citation type="submission" date="2014-06" db="EMBL/GenBank/DDBJ databases">
        <authorList>
            <person name="Swart Estienne"/>
        </authorList>
    </citation>
    <scope>NUCLEOTIDE SEQUENCE [LARGE SCALE GENOMIC DNA]</scope>
    <source>
        <strain evidence="3 4">130c</strain>
    </source>
</reference>
<evidence type="ECO:0000313" key="3">
    <source>
        <dbReference type="EMBL" id="CDW87010.1"/>
    </source>
</evidence>
<dbReference type="OrthoDB" id="10250284at2759"/>
<evidence type="ECO:0000259" key="2">
    <source>
        <dbReference type="Pfam" id="PF23647"/>
    </source>
</evidence>
<dbReference type="InterPro" id="IPR055427">
    <property type="entry name" value="TRAPPC13_N"/>
</dbReference>
<name>A0A078AX41_STYLE</name>
<protein>
    <submittedName>
        <fullName evidence="3">Uncharacterized protein</fullName>
    </submittedName>
</protein>
<evidence type="ECO:0000313" key="4">
    <source>
        <dbReference type="Proteomes" id="UP000039865"/>
    </source>
</evidence>
<feature type="domain" description="Trafficking protein particle complex subunit 13 middle" evidence="2">
    <location>
        <begin position="182"/>
        <end position="243"/>
    </location>
</feature>
<feature type="domain" description="Trafficking protein particle complex subunit 13 N-terminal" evidence="1">
    <location>
        <begin position="9"/>
        <end position="128"/>
    </location>
</feature>
<dbReference type="Pfam" id="PF06159">
    <property type="entry name" value="TRAPPC13_N"/>
    <property type="match status" value="1"/>
</dbReference>
<dbReference type="Pfam" id="PF23647">
    <property type="entry name" value="TRAPPC13_M"/>
    <property type="match status" value="1"/>
</dbReference>
<dbReference type="InterPro" id="IPR055429">
    <property type="entry name" value="TRAPPC13_M"/>
</dbReference>
<proteinExistence type="predicted"/>
<dbReference type="EMBL" id="CCKQ01015204">
    <property type="protein sequence ID" value="CDW87010.1"/>
    <property type="molecule type" value="Genomic_DNA"/>
</dbReference>
<dbReference type="PANTHER" id="PTHR13134">
    <property type="entry name" value="TRAFFICKING PROTEIN PARTICLE COMPLEX SUBUNIT 13"/>
    <property type="match status" value="1"/>
</dbReference>
<organism evidence="3 4">
    <name type="scientific">Stylonychia lemnae</name>
    <name type="common">Ciliate</name>
    <dbReference type="NCBI Taxonomy" id="5949"/>
    <lineage>
        <taxon>Eukaryota</taxon>
        <taxon>Sar</taxon>
        <taxon>Alveolata</taxon>
        <taxon>Ciliophora</taxon>
        <taxon>Intramacronucleata</taxon>
        <taxon>Spirotrichea</taxon>
        <taxon>Stichotrichia</taxon>
        <taxon>Sporadotrichida</taxon>
        <taxon>Oxytrichidae</taxon>
        <taxon>Stylonychinae</taxon>
        <taxon>Stylonychia</taxon>
    </lineage>
</organism>
<dbReference type="Proteomes" id="UP000039865">
    <property type="component" value="Unassembled WGS sequence"/>
</dbReference>
<accession>A0A078AX41</accession>